<accession>A0A7W7Y4U4</accession>
<dbReference type="Proteomes" id="UP000528322">
    <property type="component" value="Unassembled WGS sequence"/>
</dbReference>
<evidence type="ECO:0000313" key="1">
    <source>
        <dbReference type="EMBL" id="MBB5022106.1"/>
    </source>
</evidence>
<dbReference type="Pfam" id="PF04456">
    <property type="entry name" value="DUF503"/>
    <property type="match status" value="1"/>
</dbReference>
<proteinExistence type="predicted"/>
<sequence length="91" mass="10327">MIIAAASIRLRMLHPGGLKGRRKVLHSLSRRIRTRNISVIDVSGEYAMEGELFAVAAVHSEAQGRELAQNLERLLAQHASEYEYELNWELQ</sequence>
<dbReference type="RefSeq" id="WP_183732024.1">
    <property type="nucleotide sequence ID" value="NZ_JACHID010000008.1"/>
</dbReference>
<evidence type="ECO:0000313" key="2">
    <source>
        <dbReference type="Proteomes" id="UP000528322"/>
    </source>
</evidence>
<comment type="caution">
    <text evidence="1">The sequence shown here is derived from an EMBL/GenBank/DDBJ whole genome shotgun (WGS) entry which is preliminary data.</text>
</comment>
<name>A0A7W7Y4U4_9BACT</name>
<protein>
    <submittedName>
        <fullName evidence="1">Uncharacterized protein YlxP (DUF503 family)</fullName>
    </submittedName>
</protein>
<dbReference type="SUPFAM" id="SSF103007">
    <property type="entry name" value="Hypothetical protein TT1725"/>
    <property type="match status" value="1"/>
</dbReference>
<organism evidence="1 2">
    <name type="scientific">Desulfurispira natronophila</name>
    <dbReference type="NCBI Taxonomy" id="682562"/>
    <lineage>
        <taxon>Bacteria</taxon>
        <taxon>Pseudomonadati</taxon>
        <taxon>Chrysiogenota</taxon>
        <taxon>Chrysiogenia</taxon>
        <taxon>Chrysiogenales</taxon>
        <taxon>Chrysiogenaceae</taxon>
        <taxon>Desulfurispira</taxon>
    </lineage>
</organism>
<dbReference type="AlphaFoldDB" id="A0A7W7Y4U4"/>
<dbReference type="InterPro" id="IPR036746">
    <property type="entry name" value="TT1725-like_sf"/>
</dbReference>
<dbReference type="EMBL" id="JACHID010000008">
    <property type="protein sequence ID" value="MBB5022106.1"/>
    <property type="molecule type" value="Genomic_DNA"/>
</dbReference>
<dbReference type="InterPro" id="IPR007546">
    <property type="entry name" value="DUF503"/>
</dbReference>
<reference evidence="1 2" key="1">
    <citation type="submission" date="2020-08" db="EMBL/GenBank/DDBJ databases">
        <title>Genomic Encyclopedia of Type Strains, Phase IV (KMG-IV): sequencing the most valuable type-strain genomes for metagenomic binning, comparative biology and taxonomic classification.</title>
        <authorList>
            <person name="Goeker M."/>
        </authorList>
    </citation>
    <scope>NUCLEOTIDE SEQUENCE [LARGE SCALE GENOMIC DNA]</scope>
    <source>
        <strain evidence="1 2">DSM 22071</strain>
    </source>
</reference>
<keyword evidence="2" id="KW-1185">Reference proteome</keyword>
<dbReference type="Gene3D" id="3.30.70.1120">
    <property type="entry name" value="TT1725-like"/>
    <property type="match status" value="1"/>
</dbReference>
<gene>
    <name evidence="1" type="ORF">HNR37_001434</name>
</gene>